<dbReference type="PROSITE" id="PS51257">
    <property type="entry name" value="PROKAR_LIPOPROTEIN"/>
    <property type="match status" value="1"/>
</dbReference>
<gene>
    <name evidence="8" type="ORF">GXM_07454</name>
</gene>
<feature type="chain" id="PRO_5025027786" evidence="7">
    <location>
        <begin position="26"/>
        <end position="117"/>
    </location>
</feature>
<evidence type="ECO:0000256" key="6">
    <source>
        <dbReference type="ARBA" id="ARBA00023288"/>
    </source>
</evidence>
<evidence type="ECO:0000256" key="5">
    <source>
        <dbReference type="ARBA" id="ARBA00023139"/>
    </source>
</evidence>
<evidence type="ECO:0000256" key="7">
    <source>
        <dbReference type="SAM" id="SignalP"/>
    </source>
</evidence>
<comment type="similarity">
    <text evidence="2">Belongs to the NlpA lipoprotein family.</text>
</comment>
<feature type="signal peptide" evidence="7">
    <location>
        <begin position="1"/>
        <end position="25"/>
    </location>
</feature>
<dbReference type="InterPro" id="IPR004872">
    <property type="entry name" value="Lipoprotein_NlpA"/>
</dbReference>
<dbReference type="SUPFAM" id="SSF53850">
    <property type="entry name" value="Periplasmic binding protein-like II"/>
    <property type="match status" value="1"/>
</dbReference>
<keyword evidence="9" id="KW-1185">Reference proteome</keyword>
<organism evidence="8 9">
    <name type="scientific">Nostoc sphaeroides CCNUC1</name>
    <dbReference type="NCBI Taxonomy" id="2653204"/>
    <lineage>
        <taxon>Bacteria</taxon>
        <taxon>Bacillati</taxon>
        <taxon>Cyanobacteriota</taxon>
        <taxon>Cyanophyceae</taxon>
        <taxon>Nostocales</taxon>
        <taxon>Nostocaceae</taxon>
        <taxon>Nostoc</taxon>
    </lineage>
</organism>
<dbReference type="Gene3D" id="3.40.190.10">
    <property type="entry name" value="Periplasmic binding protein-like II"/>
    <property type="match status" value="1"/>
</dbReference>
<dbReference type="AlphaFoldDB" id="A0A5P8WBA3"/>
<evidence type="ECO:0000256" key="2">
    <source>
        <dbReference type="ARBA" id="ARBA00008973"/>
    </source>
</evidence>
<reference evidence="8 9" key="1">
    <citation type="submission" date="2019-10" db="EMBL/GenBank/DDBJ databases">
        <title>Genomic and transcriptomic insights into the perfect genentic adaptation of a filamentous nitrogen-fixing cyanobacterium to rice fields.</title>
        <authorList>
            <person name="Chen Z."/>
        </authorList>
    </citation>
    <scope>NUCLEOTIDE SEQUENCE [LARGE SCALE GENOMIC DNA]</scope>
    <source>
        <strain evidence="8">CCNUC1</strain>
    </source>
</reference>
<evidence type="ECO:0000256" key="1">
    <source>
        <dbReference type="ARBA" id="ARBA00004635"/>
    </source>
</evidence>
<proteinExistence type="inferred from homology"/>
<evidence type="ECO:0000313" key="8">
    <source>
        <dbReference type="EMBL" id="QFS49960.1"/>
    </source>
</evidence>
<dbReference type="GO" id="GO:0016020">
    <property type="term" value="C:membrane"/>
    <property type="evidence" value="ECO:0007669"/>
    <property type="project" value="UniProtKB-SubCell"/>
</dbReference>
<evidence type="ECO:0000256" key="3">
    <source>
        <dbReference type="ARBA" id="ARBA00022729"/>
    </source>
</evidence>
<evidence type="ECO:0000313" key="9">
    <source>
        <dbReference type="Proteomes" id="UP000326678"/>
    </source>
</evidence>
<keyword evidence="6 8" id="KW-0449">Lipoprotein</keyword>
<name>A0A5P8WBA3_9NOSO</name>
<sequence length="117" mass="13074">MFYPKFYRRYFILTTGLAIASIFFASCTPKPNSYVRALDDLDLAVTSASFLVQAKVSLNPIVLDEIGMANKNYAVGLATLESKVNDPNIQKLNQLVVDPKLKDYINNYFKGTIAPVF</sequence>
<protein>
    <submittedName>
        <fullName evidence="8">NLPA lipoprotein</fullName>
    </submittedName>
</protein>
<accession>A0A5P8WBA3</accession>
<dbReference type="Pfam" id="PF03180">
    <property type="entry name" value="Lipoprotein_9"/>
    <property type="match status" value="1"/>
</dbReference>
<evidence type="ECO:0000256" key="4">
    <source>
        <dbReference type="ARBA" id="ARBA00023136"/>
    </source>
</evidence>
<keyword evidence="5" id="KW-0564">Palmitate</keyword>
<dbReference type="KEGG" id="nsh:GXM_07454"/>
<comment type="subcellular location">
    <subcellularLocation>
        <location evidence="1">Membrane</location>
        <topology evidence="1">Lipid-anchor</topology>
    </subcellularLocation>
</comment>
<dbReference type="Proteomes" id="UP000326678">
    <property type="component" value="Chromosome Gxm2"/>
</dbReference>
<keyword evidence="3 7" id="KW-0732">Signal</keyword>
<dbReference type="RefSeq" id="WP_152591150.1">
    <property type="nucleotide sequence ID" value="NZ_CP045227.1"/>
</dbReference>
<keyword evidence="4" id="KW-0472">Membrane</keyword>
<dbReference type="EMBL" id="CP045227">
    <property type="protein sequence ID" value="QFS49960.1"/>
    <property type="molecule type" value="Genomic_DNA"/>
</dbReference>